<keyword evidence="1" id="KW-0472">Membrane</keyword>
<dbReference type="AlphaFoldDB" id="A0A412Q021"/>
<name>A0A412Q021_9FIRM</name>
<evidence type="ECO:0000313" key="2">
    <source>
        <dbReference type="EMBL" id="RGT77756.1"/>
    </source>
</evidence>
<comment type="caution">
    <text evidence="2">The sequence shown here is derived from an EMBL/GenBank/DDBJ whole genome shotgun (WGS) entry which is preliminary data.</text>
</comment>
<dbReference type="EMBL" id="QRXG01000040">
    <property type="protein sequence ID" value="RGT77756.1"/>
    <property type="molecule type" value="Genomic_DNA"/>
</dbReference>
<proteinExistence type="predicted"/>
<evidence type="ECO:0000256" key="1">
    <source>
        <dbReference type="SAM" id="Phobius"/>
    </source>
</evidence>
<feature type="transmembrane region" description="Helical" evidence="1">
    <location>
        <begin position="259"/>
        <end position="279"/>
    </location>
</feature>
<gene>
    <name evidence="2" type="ORF">DWX06_15115</name>
</gene>
<dbReference type="Proteomes" id="UP000284296">
    <property type="component" value="Unassembled WGS sequence"/>
</dbReference>
<organism evidence="2 3">
    <name type="scientific">Agathobacter rectalis</name>
    <dbReference type="NCBI Taxonomy" id="39491"/>
    <lineage>
        <taxon>Bacteria</taxon>
        <taxon>Bacillati</taxon>
        <taxon>Bacillota</taxon>
        <taxon>Clostridia</taxon>
        <taxon>Lachnospirales</taxon>
        <taxon>Lachnospiraceae</taxon>
        <taxon>Agathobacter</taxon>
    </lineage>
</organism>
<reference evidence="2 3" key="1">
    <citation type="submission" date="2018-08" db="EMBL/GenBank/DDBJ databases">
        <title>A genome reference for cultivated species of the human gut microbiota.</title>
        <authorList>
            <person name="Zou Y."/>
            <person name="Xue W."/>
            <person name="Luo G."/>
        </authorList>
    </citation>
    <scope>NUCLEOTIDE SEQUENCE [LARGE SCALE GENOMIC DNA]</scope>
    <source>
        <strain evidence="2 3">AF18-16LB</strain>
    </source>
</reference>
<keyword evidence="1" id="KW-1133">Transmembrane helix</keyword>
<sequence length="347" mass="40837">MKFNKHQQLIIKKIASGEITDISTYLKVFDLSTYRKLDENDILNRLNESEKGNCYKRLKKTFRESNQLLCNNDLFPQFVPNIPKLEDFEDVEPTIAKNGSKYTVVVDNSTKYEYDFFDGININNSFSDIKEFLTIWQFLKLEGLVLEVDKQLSKSDFEPFFEYKPINETTYGKTHKKIAITYPTPDGLYKVDINESKSLYPNVKTDYVKDFRNYIDYYFEYNKANELICSQFICKQIYGNPELDAFIKNKFKTREQINFKWSLIPAYLALALTLGIAIWQKNDNSDIIKIQQQLDSIQQAIDNNNPDLDKIEQQLDDISKSDIYDGSTNEKLDEMIEQIKNYKDYQK</sequence>
<dbReference type="RefSeq" id="WP_118004855.1">
    <property type="nucleotide sequence ID" value="NZ_QRXF01000037.1"/>
</dbReference>
<evidence type="ECO:0000313" key="3">
    <source>
        <dbReference type="Proteomes" id="UP000284296"/>
    </source>
</evidence>
<protein>
    <submittedName>
        <fullName evidence="2">Uncharacterized protein</fullName>
    </submittedName>
</protein>
<keyword evidence="1" id="KW-0812">Transmembrane</keyword>
<accession>A0A412Q021</accession>